<dbReference type="Gene3D" id="3.30.470.20">
    <property type="entry name" value="ATP-grasp fold, B domain"/>
    <property type="match status" value="1"/>
</dbReference>
<dbReference type="Proteomes" id="UP001595741">
    <property type="component" value="Unassembled WGS sequence"/>
</dbReference>
<gene>
    <name evidence="3" type="ORF">ACFOLG_15295</name>
</gene>
<dbReference type="InterPro" id="IPR011761">
    <property type="entry name" value="ATP-grasp"/>
</dbReference>
<dbReference type="Gene3D" id="3.30.1490.20">
    <property type="entry name" value="ATP-grasp fold, A domain"/>
    <property type="match status" value="1"/>
</dbReference>
<dbReference type="Pfam" id="PF02786">
    <property type="entry name" value="CPSase_L_D2"/>
    <property type="match status" value="1"/>
</dbReference>
<sequence length="609" mass="64071">MAAIVELSCSPAPGHFHGLSQALASLRLQPAALAANPDWPAVDAWLAAAFQLAPCACVAADAVPLASPAVQWSWRVLQLAAQLQRLARLPVFLPGRLLQLQTAAAGGEQVTAAVVQLPQLAADELRRCYQAAAIVLDGFLATPAQFAQPEALHRQLEATLIGPLSRRHPLDYTTFSLLACAHAAKVPWLPLGGGIYQLGWGAQARVLQGAGVERDAMLGIQLGGNKALTRQWLASAGLPVAPQRQLASAADAEQALAELGAPLVIKPAGSVGGQGVTLAVATAAAARAGYAHAAALGAGVLAERQIAGDTHHLQLVDGELLCAVRRRPAGLLADGVHSIRQLLAAENQRRQRELLWQRLPPLPDDALATACLAQQGHDWQAVPAAGSQLWLRPLPSNQEGSQDDDLTAQIHPDNTALACRAVRRLGLSMAGVDILSRDISVSWQQNGAVVLEVNHAPQLGSSALYQRYLPAMLQRLLPGGGRVPLEVFVGDAAALAAARQRQAELAASGVACFVCSDELCLDPQGQPLPLALDGSFARVPALLRQPQLQALLVVLQRDDWLASGLPVAAISRLQWLNDNIASQRGDTPAACGQLRQLLQLHLAADGEQP</sequence>
<keyword evidence="1" id="KW-0547">Nucleotide-binding</keyword>
<dbReference type="SUPFAM" id="SSF56059">
    <property type="entry name" value="Glutathione synthetase ATP-binding domain-like"/>
    <property type="match status" value="1"/>
</dbReference>
<reference evidence="4" key="1">
    <citation type="journal article" date="2019" name="Int. J. Syst. Evol. Microbiol.">
        <title>The Global Catalogue of Microorganisms (GCM) 10K type strain sequencing project: providing services to taxonomists for standard genome sequencing and annotation.</title>
        <authorList>
            <consortium name="The Broad Institute Genomics Platform"/>
            <consortium name="The Broad Institute Genome Sequencing Center for Infectious Disease"/>
            <person name="Wu L."/>
            <person name="Ma J."/>
        </authorList>
    </citation>
    <scope>NUCLEOTIDE SEQUENCE [LARGE SCALE GENOMIC DNA]</scope>
    <source>
        <strain evidence="4">KCTC 42742</strain>
    </source>
</reference>
<evidence type="ECO:0000313" key="4">
    <source>
        <dbReference type="Proteomes" id="UP001595741"/>
    </source>
</evidence>
<protein>
    <recommendedName>
        <fullName evidence="2">ATP-grasp domain-containing protein</fullName>
    </recommendedName>
</protein>
<proteinExistence type="predicted"/>
<dbReference type="PROSITE" id="PS50975">
    <property type="entry name" value="ATP_GRASP"/>
    <property type="match status" value="1"/>
</dbReference>
<keyword evidence="1" id="KW-0067">ATP-binding</keyword>
<evidence type="ECO:0000256" key="1">
    <source>
        <dbReference type="PROSITE-ProRule" id="PRU00409"/>
    </source>
</evidence>
<dbReference type="EMBL" id="JBHRXN010000034">
    <property type="protein sequence ID" value="MFC3533543.1"/>
    <property type="molecule type" value="Genomic_DNA"/>
</dbReference>
<dbReference type="RefSeq" id="WP_386093362.1">
    <property type="nucleotide sequence ID" value="NZ_JBHRXN010000034.1"/>
</dbReference>
<feature type="domain" description="ATP-grasp" evidence="2">
    <location>
        <begin position="230"/>
        <end position="482"/>
    </location>
</feature>
<evidence type="ECO:0000259" key="2">
    <source>
        <dbReference type="PROSITE" id="PS50975"/>
    </source>
</evidence>
<evidence type="ECO:0000313" key="3">
    <source>
        <dbReference type="EMBL" id="MFC3533543.1"/>
    </source>
</evidence>
<dbReference type="InterPro" id="IPR013815">
    <property type="entry name" value="ATP_grasp_subdomain_1"/>
</dbReference>
<name>A0ABV7RIA4_9NEIS</name>
<accession>A0ABV7RIA4</accession>
<dbReference type="InterPro" id="IPR005479">
    <property type="entry name" value="CPAse_ATP-bd"/>
</dbReference>
<keyword evidence="4" id="KW-1185">Reference proteome</keyword>
<organism evidence="3 4">
    <name type="scientific">Vogesella facilis</name>
    <dbReference type="NCBI Taxonomy" id="1655232"/>
    <lineage>
        <taxon>Bacteria</taxon>
        <taxon>Pseudomonadati</taxon>
        <taxon>Pseudomonadota</taxon>
        <taxon>Betaproteobacteria</taxon>
        <taxon>Neisseriales</taxon>
        <taxon>Chromobacteriaceae</taxon>
        <taxon>Vogesella</taxon>
    </lineage>
</organism>
<comment type="caution">
    <text evidence="3">The sequence shown here is derived from an EMBL/GenBank/DDBJ whole genome shotgun (WGS) entry which is preliminary data.</text>
</comment>